<reference evidence="2 3" key="1">
    <citation type="journal article" date="2015" name="Genome Announc.">
        <title>Genome Sequences of Mycobacteriophages AlanGrant, Baee, Corofin, OrangeOswald, and Vincenzo, New Members of Cluster B.</title>
        <authorList>
            <person name="Pope W.H."/>
            <person name="Carbonara M.E."/>
            <person name="Cioffi H.M."/>
            <person name="Cruz T."/>
            <person name="Dang B.Q."/>
            <person name="Doyle A.N."/>
            <person name="Fan O.H."/>
            <person name="Gallagher M."/>
            <person name="Gentile G.M."/>
            <person name="German B.A."/>
            <person name="Farrell M.E."/>
            <person name="Gerwig M."/>
            <person name="Hunter K.L."/>
            <person name="Lefever V.E."/>
            <person name="Marfisi N.A."/>
            <person name="McDonnell J.E."/>
            <person name="Monga J.K."/>
            <person name="Quiroz K.G."/>
            <person name="Pong A.C."/>
            <person name="Rimple P.A."/>
            <person name="Situ M."/>
            <person name="Sohnen P.C."/>
            <person name="Stockinger A.N."/>
            <person name="Thompson P.K."/>
            <person name="Torchio N.M."/>
            <person name="Toner C.L."/>
            <person name="Ulbrich M.C."/>
            <person name="Vohra N.I."/>
            <person name="Zakir A."/>
            <person name="Adkins N.L."/>
            <person name="Brown B.R."/>
            <person name="Churilla B.M."/>
            <person name="Kramer Z.J."/>
            <person name="Lapin J.S."/>
            <person name="Montgomery M.T."/>
            <person name="Prout A.K."/>
            <person name="Grubb S.R."/>
            <person name="Warner M.H."/>
            <person name="Bowman C.A."/>
            <person name="Russell D.A."/>
            <person name="Hatfull G.F."/>
        </authorList>
    </citation>
    <scope>NUCLEOTIDE SEQUENCE [LARGE SCALE GENOMIC DNA]</scope>
</reference>
<sequence>MRLLFAGLLTLLAGVTSHEPQSWVVAVVGGMMIGCALYRDQMRLAVLRARLEASTPSPAPSVAAERITRERWRETRERRAS</sequence>
<gene>
    <name evidence="2" type="primary">41</name>
    <name evidence="2" type="ORF">SEA_BAEE_41</name>
</gene>
<dbReference type="PROSITE" id="PS51257">
    <property type="entry name" value="PROKAR_LIPOPROTEIN"/>
    <property type="match status" value="1"/>
</dbReference>
<dbReference type="GeneID" id="26586399"/>
<feature type="compositionally biased region" description="Low complexity" evidence="1">
    <location>
        <begin position="56"/>
        <end position="65"/>
    </location>
</feature>
<dbReference type="EMBL" id="KR080199">
    <property type="protein sequence ID" value="AKF14610.1"/>
    <property type="molecule type" value="Genomic_DNA"/>
</dbReference>
<dbReference type="RefSeq" id="YP_009193496.1">
    <property type="nucleotide sequence ID" value="NC_028742.1"/>
</dbReference>
<protein>
    <submittedName>
        <fullName evidence="2">Uncharacterized protein</fullName>
    </submittedName>
</protein>
<feature type="region of interest" description="Disordered" evidence="1">
    <location>
        <begin position="56"/>
        <end position="81"/>
    </location>
</feature>
<dbReference type="OrthoDB" id="41034at10239"/>
<name>A0A0F6WE69_9CAUD</name>
<organism evidence="2 3">
    <name type="scientific">Mycobacterium phage Baee</name>
    <dbReference type="NCBI Taxonomy" id="1647306"/>
    <lineage>
        <taxon>Viruses</taxon>
        <taxon>Duplodnaviria</taxon>
        <taxon>Heunggongvirae</taxon>
        <taxon>Uroviricota</taxon>
        <taxon>Caudoviricetes</taxon>
        <taxon>Bclasvirinae</taxon>
        <taxon>Acadianvirus</taxon>
        <taxon>Acadianvirus baee</taxon>
    </lineage>
</organism>
<evidence type="ECO:0000313" key="3">
    <source>
        <dbReference type="Proteomes" id="UP000204054"/>
    </source>
</evidence>
<feature type="compositionally biased region" description="Basic and acidic residues" evidence="1">
    <location>
        <begin position="66"/>
        <end position="81"/>
    </location>
</feature>
<evidence type="ECO:0000313" key="2">
    <source>
        <dbReference type="EMBL" id="AKF14610.1"/>
    </source>
</evidence>
<evidence type="ECO:0000256" key="1">
    <source>
        <dbReference type="SAM" id="MobiDB-lite"/>
    </source>
</evidence>
<accession>A0A0F6WE69</accession>
<proteinExistence type="predicted"/>
<keyword evidence="3" id="KW-1185">Reference proteome</keyword>
<dbReference type="Proteomes" id="UP000204054">
    <property type="component" value="Segment"/>
</dbReference>
<dbReference type="KEGG" id="vg:26586399"/>